<dbReference type="CDD" id="cd01066">
    <property type="entry name" value="APP_MetAP"/>
    <property type="match status" value="1"/>
</dbReference>
<evidence type="ECO:0000259" key="1">
    <source>
        <dbReference type="Pfam" id="PF00557"/>
    </source>
</evidence>
<dbReference type="Pfam" id="PF01321">
    <property type="entry name" value="Creatinase_N"/>
    <property type="match status" value="1"/>
</dbReference>
<dbReference type="InterPro" id="IPR000587">
    <property type="entry name" value="Creatinase_N"/>
</dbReference>
<gene>
    <name evidence="3" type="ORF">ACFO0K_07955</name>
</gene>
<dbReference type="EMBL" id="JBHSEN010000001">
    <property type="protein sequence ID" value="MFC4429613.1"/>
    <property type="molecule type" value="Genomic_DNA"/>
</dbReference>
<dbReference type="InterPro" id="IPR036005">
    <property type="entry name" value="Creatinase/aminopeptidase-like"/>
</dbReference>
<dbReference type="SUPFAM" id="SSF55920">
    <property type="entry name" value="Creatinase/aminopeptidase"/>
    <property type="match status" value="1"/>
</dbReference>
<dbReference type="PANTHER" id="PTHR46112">
    <property type="entry name" value="AMINOPEPTIDASE"/>
    <property type="match status" value="1"/>
</dbReference>
<proteinExistence type="predicted"/>
<dbReference type="InterPro" id="IPR000994">
    <property type="entry name" value="Pept_M24"/>
</dbReference>
<dbReference type="PANTHER" id="PTHR46112:SF2">
    <property type="entry name" value="XAA-PRO AMINOPEPTIDASE P-RELATED"/>
    <property type="match status" value="1"/>
</dbReference>
<dbReference type="Proteomes" id="UP001595965">
    <property type="component" value="Unassembled WGS sequence"/>
</dbReference>
<keyword evidence="4" id="KW-1185">Reference proteome</keyword>
<dbReference type="SUPFAM" id="SSF53092">
    <property type="entry name" value="Creatinase/prolidase N-terminal domain"/>
    <property type="match status" value="1"/>
</dbReference>
<evidence type="ECO:0000259" key="2">
    <source>
        <dbReference type="Pfam" id="PF01321"/>
    </source>
</evidence>
<dbReference type="InterPro" id="IPR029149">
    <property type="entry name" value="Creatin/AminoP/Spt16_N"/>
</dbReference>
<name>A0ABV8Y172_9MICC</name>
<accession>A0ABV8Y172</accession>
<feature type="domain" description="Peptidase M24" evidence="1">
    <location>
        <begin position="181"/>
        <end position="388"/>
    </location>
</feature>
<comment type="caution">
    <text evidence="3">The sequence shown here is derived from an EMBL/GenBank/DDBJ whole genome shotgun (WGS) entry which is preliminary data.</text>
</comment>
<dbReference type="RefSeq" id="WP_378108321.1">
    <property type="nucleotide sequence ID" value="NZ_BAAALH010000002.1"/>
</dbReference>
<dbReference type="Gene3D" id="3.40.350.10">
    <property type="entry name" value="Creatinase/prolidase N-terminal domain"/>
    <property type="match status" value="1"/>
</dbReference>
<dbReference type="InterPro" id="IPR050659">
    <property type="entry name" value="Peptidase_M24B"/>
</dbReference>
<sequence length="405" mass="45113">MLLAAPLTDPDIRMPMFSAAEYDHRLASVREKMDRQGLSALIVTDPANIFYLTGYDAWSFYTPQMLYVPARGEMLMFLRDMDAQGAFRTSWLPEEQILGYPEQYVHQPHIHPFDWVATALRRRGLVAPAAKGCVGLEMDSHFFAPKAYRALVNAIPEWTLVDSFELVNWVRVVKSDAEIQYMRTAARVTTASMHAAIEAVEPGTAQNRVASRIAAAQAEGDGEIWGDFPAIVPMLPTGRSADTPHLTWSDRVLREGDAMVVELAGVHRRYHVPLARTVMLGAPPSDLLLLEEAVAVGLQAVLDVTAAGVPVREMSRVWNLTLARYGLEKPSRLGYSIGIGYPPDWGERTVSIRPDEESMLSENMTLHLICGMWMTGYGYEVSESIRVTGTGVETFTSFPRQLVRK</sequence>
<organism evidence="3 4">
    <name type="scientific">Citricoccus alkalitolerans</name>
    <dbReference type="NCBI Taxonomy" id="246603"/>
    <lineage>
        <taxon>Bacteria</taxon>
        <taxon>Bacillati</taxon>
        <taxon>Actinomycetota</taxon>
        <taxon>Actinomycetes</taxon>
        <taxon>Micrococcales</taxon>
        <taxon>Micrococcaceae</taxon>
        <taxon>Citricoccus</taxon>
    </lineage>
</organism>
<evidence type="ECO:0000313" key="4">
    <source>
        <dbReference type="Proteomes" id="UP001595965"/>
    </source>
</evidence>
<evidence type="ECO:0000313" key="3">
    <source>
        <dbReference type="EMBL" id="MFC4429613.1"/>
    </source>
</evidence>
<reference evidence="4" key="1">
    <citation type="journal article" date="2019" name="Int. J. Syst. Evol. Microbiol.">
        <title>The Global Catalogue of Microorganisms (GCM) 10K type strain sequencing project: providing services to taxonomists for standard genome sequencing and annotation.</title>
        <authorList>
            <consortium name="The Broad Institute Genomics Platform"/>
            <consortium name="The Broad Institute Genome Sequencing Center for Infectious Disease"/>
            <person name="Wu L."/>
            <person name="Ma J."/>
        </authorList>
    </citation>
    <scope>NUCLEOTIDE SEQUENCE [LARGE SCALE GENOMIC DNA]</scope>
    <source>
        <strain evidence="4">CGMCC 1.12125</strain>
    </source>
</reference>
<protein>
    <submittedName>
        <fullName evidence="3">M24 family metallopeptidase</fullName>
    </submittedName>
</protein>
<feature type="domain" description="Creatinase N-terminal" evidence="2">
    <location>
        <begin position="25"/>
        <end position="173"/>
    </location>
</feature>
<dbReference type="Pfam" id="PF00557">
    <property type="entry name" value="Peptidase_M24"/>
    <property type="match status" value="1"/>
</dbReference>
<dbReference type="Gene3D" id="3.90.230.10">
    <property type="entry name" value="Creatinase/methionine aminopeptidase superfamily"/>
    <property type="match status" value="1"/>
</dbReference>